<dbReference type="AlphaFoldDB" id="A0AAV0WLX3"/>
<name>A0AAV0WLX3_9HEMI</name>
<sequence>MGRLHDQTTSTGIAKVLQHSEETALRYYRVPDTSEAVRRHELIEVVDHTSLVKNYVDSHFENFFPLVPYSAFPQPEMAKQRIVDGDIVALYPSAVIDLDYVSRLRDRFDATVLEERVQILFDEVRAAGYPRHNVGEHSIIDTARHRKIHFFFSNLNYRKKIVQKIISKIKNV</sequence>
<organism evidence="1 2">
    <name type="scientific">Macrosiphum euphorbiae</name>
    <name type="common">potato aphid</name>
    <dbReference type="NCBI Taxonomy" id="13131"/>
    <lineage>
        <taxon>Eukaryota</taxon>
        <taxon>Metazoa</taxon>
        <taxon>Ecdysozoa</taxon>
        <taxon>Arthropoda</taxon>
        <taxon>Hexapoda</taxon>
        <taxon>Insecta</taxon>
        <taxon>Pterygota</taxon>
        <taxon>Neoptera</taxon>
        <taxon>Paraneoptera</taxon>
        <taxon>Hemiptera</taxon>
        <taxon>Sternorrhyncha</taxon>
        <taxon>Aphidomorpha</taxon>
        <taxon>Aphidoidea</taxon>
        <taxon>Aphididae</taxon>
        <taxon>Macrosiphini</taxon>
        <taxon>Macrosiphum</taxon>
    </lineage>
</organism>
<dbReference type="Proteomes" id="UP001160148">
    <property type="component" value="Unassembled WGS sequence"/>
</dbReference>
<reference evidence="1 2" key="1">
    <citation type="submission" date="2023-01" db="EMBL/GenBank/DDBJ databases">
        <authorList>
            <person name="Whitehead M."/>
        </authorList>
    </citation>
    <scope>NUCLEOTIDE SEQUENCE [LARGE SCALE GENOMIC DNA]</scope>
</reference>
<protein>
    <submittedName>
        <fullName evidence="1">Uncharacterized protein</fullName>
    </submittedName>
</protein>
<evidence type="ECO:0000313" key="2">
    <source>
        <dbReference type="Proteomes" id="UP001160148"/>
    </source>
</evidence>
<comment type="caution">
    <text evidence="1">The sequence shown here is derived from an EMBL/GenBank/DDBJ whole genome shotgun (WGS) entry which is preliminary data.</text>
</comment>
<keyword evidence="2" id="KW-1185">Reference proteome</keyword>
<gene>
    <name evidence="1" type="ORF">MEUPH1_LOCUS12352</name>
</gene>
<dbReference type="EMBL" id="CARXXK010000002">
    <property type="protein sequence ID" value="CAI6356637.1"/>
    <property type="molecule type" value="Genomic_DNA"/>
</dbReference>
<proteinExistence type="predicted"/>
<accession>A0AAV0WLX3</accession>
<evidence type="ECO:0000313" key="1">
    <source>
        <dbReference type="EMBL" id="CAI6356637.1"/>
    </source>
</evidence>